<organism evidence="2 3">
    <name type="scientific">Rickenella mellea</name>
    <dbReference type="NCBI Taxonomy" id="50990"/>
    <lineage>
        <taxon>Eukaryota</taxon>
        <taxon>Fungi</taxon>
        <taxon>Dikarya</taxon>
        <taxon>Basidiomycota</taxon>
        <taxon>Agaricomycotina</taxon>
        <taxon>Agaricomycetes</taxon>
        <taxon>Hymenochaetales</taxon>
        <taxon>Rickenellaceae</taxon>
        <taxon>Rickenella</taxon>
    </lineage>
</organism>
<dbReference type="Gene3D" id="2.80.10.50">
    <property type="match status" value="1"/>
</dbReference>
<evidence type="ECO:0000313" key="2">
    <source>
        <dbReference type="EMBL" id="TDL21853.1"/>
    </source>
</evidence>
<name>A0A4Y7Q2H6_9AGAM</name>
<sequence>MISPKYLLALICLPSFSVGLTSATNVGLQALIAGPVNVVSGNDPKRILDLSFSLRSSNNPVIATGLNPSPTPNQQWLFNPTGAPNTFQIQNGVSPAVFLSYPSAPTQGSIRFAQGVIQGAATAFVINEFNPGSPFLNITVGGFALTYWPAPNPSIQSPLTFEVPGGALTPFQNWTLVPVKL</sequence>
<protein>
    <recommendedName>
        <fullName evidence="4">Ricin B lectin domain-containing protein</fullName>
    </recommendedName>
</protein>
<dbReference type="SUPFAM" id="SSF50370">
    <property type="entry name" value="Ricin B-like lectins"/>
    <property type="match status" value="1"/>
</dbReference>
<dbReference type="OrthoDB" id="2961384at2759"/>
<gene>
    <name evidence="2" type="ORF">BD410DRAFT_898672</name>
</gene>
<keyword evidence="1" id="KW-0732">Signal</keyword>
<proteinExistence type="predicted"/>
<dbReference type="AlphaFoldDB" id="A0A4Y7Q2H6"/>
<dbReference type="VEuPathDB" id="FungiDB:BD410DRAFT_898672"/>
<evidence type="ECO:0000256" key="1">
    <source>
        <dbReference type="SAM" id="SignalP"/>
    </source>
</evidence>
<evidence type="ECO:0000313" key="3">
    <source>
        <dbReference type="Proteomes" id="UP000294933"/>
    </source>
</evidence>
<reference evidence="2 3" key="1">
    <citation type="submission" date="2018-06" db="EMBL/GenBank/DDBJ databases">
        <title>A transcriptomic atlas of mushroom development highlights an independent origin of complex multicellularity.</title>
        <authorList>
            <consortium name="DOE Joint Genome Institute"/>
            <person name="Krizsan K."/>
            <person name="Almasi E."/>
            <person name="Merenyi Z."/>
            <person name="Sahu N."/>
            <person name="Viragh M."/>
            <person name="Koszo T."/>
            <person name="Mondo S."/>
            <person name="Kiss B."/>
            <person name="Balint B."/>
            <person name="Kues U."/>
            <person name="Barry K."/>
            <person name="Hegedus J.C."/>
            <person name="Henrissat B."/>
            <person name="Johnson J."/>
            <person name="Lipzen A."/>
            <person name="Ohm R."/>
            <person name="Nagy I."/>
            <person name="Pangilinan J."/>
            <person name="Yan J."/>
            <person name="Xiong Y."/>
            <person name="Grigoriev I.V."/>
            <person name="Hibbett D.S."/>
            <person name="Nagy L.G."/>
        </authorList>
    </citation>
    <scope>NUCLEOTIDE SEQUENCE [LARGE SCALE GENOMIC DNA]</scope>
    <source>
        <strain evidence="2 3">SZMC22713</strain>
    </source>
</reference>
<keyword evidence="3" id="KW-1185">Reference proteome</keyword>
<dbReference type="EMBL" id="ML170178">
    <property type="protein sequence ID" value="TDL21853.1"/>
    <property type="molecule type" value="Genomic_DNA"/>
</dbReference>
<evidence type="ECO:0008006" key="4">
    <source>
        <dbReference type="Google" id="ProtNLM"/>
    </source>
</evidence>
<feature type="signal peptide" evidence="1">
    <location>
        <begin position="1"/>
        <end position="23"/>
    </location>
</feature>
<dbReference type="InterPro" id="IPR035992">
    <property type="entry name" value="Ricin_B-like_lectins"/>
</dbReference>
<dbReference type="Proteomes" id="UP000294933">
    <property type="component" value="Unassembled WGS sequence"/>
</dbReference>
<feature type="chain" id="PRO_5021443433" description="Ricin B lectin domain-containing protein" evidence="1">
    <location>
        <begin position="24"/>
        <end position="181"/>
    </location>
</feature>
<accession>A0A4Y7Q2H6</accession>